<dbReference type="Pfam" id="PF02635">
    <property type="entry name" value="DsrE"/>
    <property type="match status" value="1"/>
</dbReference>
<accession>A0A1F2WHT8</accession>
<organism evidence="1 2">
    <name type="scientific">Candidatus Solincola sediminis</name>
    <dbReference type="NCBI Taxonomy" id="1797199"/>
    <lineage>
        <taxon>Bacteria</taxon>
        <taxon>Bacillati</taxon>
        <taxon>Actinomycetota</taxon>
        <taxon>Candidatus Geothermincolia</taxon>
        <taxon>Candidatus Geothermincolales</taxon>
        <taxon>Candidatus Geothermincolaceae</taxon>
        <taxon>Candidatus Solincola</taxon>
    </lineage>
</organism>
<dbReference type="InterPro" id="IPR027396">
    <property type="entry name" value="DsrEFH-like"/>
</dbReference>
<gene>
    <name evidence="1" type="ORF">A2Y75_03875</name>
</gene>
<dbReference type="InterPro" id="IPR003787">
    <property type="entry name" value="Sulphur_relay_DsrE/F-like"/>
</dbReference>
<protein>
    <submittedName>
        <fullName evidence="1">Uncharacterized protein</fullName>
    </submittedName>
</protein>
<name>A0A1F2WHT8_9ACTN</name>
<dbReference type="GO" id="GO:0005829">
    <property type="term" value="C:cytosol"/>
    <property type="evidence" value="ECO:0007669"/>
    <property type="project" value="TreeGrafter"/>
</dbReference>
<dbReference type="EMBL" id="MELK01000047">
    <property type="protein sequence ID" value="OFW56393.1"/>
    <property type="molecule type" value="Genomic_DNA"/>
</dbReference>
<dbReference type="STRING" id="1797197.A2Y75_03875"/>
<dbReference type="SUPFAM" id="SSF75169">
    <property type="entry name" value="DsrEFH-like"/>
    <property type="match status" value="1"/>
</dbReference>
<reference evidence="1 2" key="1">
    <citation type="journal article" date="2016" name="Nat. Commun.">
        <title>Thousands of microbial genomes shed light on interconnected biogeochemical processes in an aquifer system.</title>
        <authorList>
            <person name="Anantharaman K."/>
            <person name="Brown C.T."/>
            <person name="Hug L.A."/>
            <person name="Sharon I."/>
            <person name="Castelle C.J."/>
            <person name="Probst A.J."/>
            <person name="Thomas B.C."/>
            <person name="Singh A."/>
            <person name="Wilkins M.J."/>
            <person name="Karaoz U."/>
            <person name="Brodie E.L."/>
            <person name="Williams K.H."/>
            <person name="Hubbard S.S."/>
            <person name="Banfield J.F."/>
        </authorList>
    </citation>
    <scope>NUCLEOTIDE SEQUENCE [LARGE SCALE GENOMIC DNA]</scope>
</reference>
<comment type="caution">
    <text evidence="1">The sequence shown here is derived from an EMBL/GenBank/DDBJ whole genome shotgun (WGS) entry which is preliminary data.</text>
</comment>
<evidence type="ECO:0000313" key="2">
    <source>
        <dbReference type="Proteomes" id="UP000177876"/>
    </source>
</evidence>
<sequence length="114" mass="12428">MIVLNDAPYGSEKAFNALRLARFLQGQEKGLELRIFLLQDGPYCALPNQEPPSGFYNVADMLKRAIDAGAIVEACGTCAGARGLKGVKLIDGVNITSIRRMAEWTIDSDHVITF</sequence>
<dbReference type="PANTHER" id="PTHR34874">
    <property type="entry name" value="PROTEIN YCHN"/>
    <property type="match status" value="1"/>
</dbReference>
<dbReference type="PANTHER" id="PTHR34874:SF1">
    <property type="entry name" value="PROTEIN YCHN"/>
    <property type="match status" value="1"/>
</dbReference>
<proteinExistence type="predicted"/>
<evidence type="ECO:0000313" key="1">
    <source>
        <dbReference type="EMBL" id="OFW56393.1"/>
    </source>
</evidence>
<dbReference type="AlphaFoldDB" id="A0A1F2WHT8"/>
<dbReference type="Gene3D" id="3.40.1260.10">
    <property type="entry name" value="DsrEFH-like"/>
    <property type="match status" value="1"/>
</dbReference>
<dbReference type="Proteomes" id="UP000177876">
    <property type="component" value="Unassembled WGS sequence"/>
</dbReference>